<feature type="compositionally biased region" description="Low complexity" evidence="1">
    <location>
        <begin position="103"/>
        <end position="117"/>
    </location>
</feature>
<sequence>MSRENSHTADKSKKKSGIARWLTQFKSWVAVSEPSGQAFEKHRKDMFRNNGVSHHDPDASMKLHVPATTIPKEAIKPAGPGPDPEQLAAARRRNRMRQTGANSSASRSTQSYSTTSSRPGWKPYSEAQSPRAPG</sequence>
<organism evidence="2 3">
    <name type="scientific">Diaporthe vaccinii</name>
    <dbReference type="NCBI Taxonomy" id="105482"/>
    <lineage>
        <taxon>Eukaryota</taxon>
        <taxon>Fungi</taxon>
        <taxon>Dikarya</taxon>
        <taxon>Ascomycota</taxon>
        <taxon>Pezizomycotina</taxon>
        <taxon>Sordariomycetes</taxon>
        <taxon>Sordariomycetidae</taxon>
        <taxon>Diaporthales</taxon>
        <taxon>Diaporthaceae</taxon>
        <taxon>Diaporthe</taxon>
        <taxon>Diaporthe eres species complex</taxon>
    </lineage>
</organism>
<evidence type="ECO:0000256" key="1">
    <source>
        <dbReference type="SAM" id="MobiDB-lite"/>
    </source>
</evidence>
<dbReference type="Proteomes" id="UP001600888">
    <property type="component" value="Unassembled WGS sequence"/>
</dbReference>
<accession>A0ABR4F806</accession>
<comment type="caution">
    <text evidence="2">The sequence shown here is derived from an EMBL/GenBank/DDBJ whole genome shotgun (WGS) entry which is preliminary data.</text>
</comment>
<feature type="region of interest" description="Disordered" evidence="1">
    <location>
        <begin position="32"/>
        <end position="134"/>
    </location>
</feature>
<evidence type="ECO:0000313" key="3">
    <source>
        <dbReference type="Proteomes" id="UP001600888"/>
    </source>
</evidence>
<keyword evidence="3" id="KW-1185">Reference proteome</keyword>
<dbReference type="EMBL" id="JBAWTH010000008">
    <property type="protein sequence ID" value="KAL2290826.1"/>
    <property type="molecule type" value="Genomic_DNA"/>
</dbReference>
<gene>
    <name evidence="2" type="ORF">FJTKL_14789</name>
</gene>
<protein>
    <submittedName>
        <fullName evidence="2">Uncharacterized protein</fullName>
    </submittedName>
</protein>
<reference evidence="2 3" key="1">
    <citation type="submission" date="2024-03" db="EMBL/GenBank/DDBJ databases">
        <title>A high-quality draft genome sequence of Diaporthe vaccinii, a causative agent of upright dieback and viscid rot disease in cranberry plants.</title>
        <authorList>
            <person name="Sarrasin M."/>
            <person name="Lang B.F."/>
            <person name="Burger G."/>
        </authorList>
    </citation>
    <scope>NUCLEOTIDE SEQUENCE [LARGE SCALE GENOMIC DNA]</scope>
    <source>
        <strain evidence="2 3">IS7</strain>
    </source>
</reference>
<name>A0ABR4F806_9PEZI</name>
<feature type="compositionally biased region" description="Basic and acidic residues" evidence="1">
    <location>
        <begin position="39"/>
        <end position="61"/>
    </location>
</feature>
<proteinExistence type="predicted"/>
<evidence type="ECO:0000313" key="2">
    <source>
        <dbReference type="EMBL" id="KAL2290826.1"/>
    </source>
</evidence>